<dbReference type="EMBL" id="DSTX01000009">
    <property type="protein sequence ID" value="HFK20682.1"/>
    <property type="molecule type" value="Genomic_DNA"/>
</dbReference>
<dbReference type="Pfam" id="PF19276">
    <property type="entry name" value="HD_assoc_2"/>
    <property type="match status" value="1"/>
</dbReference>
<evidence type="ECO:0000313" key="2">
    <source>
        <dbReference type="EMBL" id="HFK20682.1"/>
    </source>
</evidence>
<dbReference type="GO" id="GO:0006203">
    <property type="term" value="P:dGTP catabolic process"/>
    <property type="evidence" value="ECO:0007669"/>
    <property type="project" value="TreeGrafter"/>
</dbReference>
<organism evidence="2">
    <name type="scientific">Candidatus Methanomethylicus mesodigestus</name>
    <dbReference type="NCBI Taxonomy" id="1867258"/>
    <lineage>
        <taxon>Archaea</taxon>
        <taxon>Thermoproteota</taxon>
        <taxon>Methanosuratincolia</taxon>
        <taxon>Candidatus Methanomethylicales</taxon>
        <taxon>Candidatus Methanomethylicaceae</taxon>
        <taxon>Candidatus Methanomethylicus</taxon>
    </lineage>
</organism>
<dbReference type="InterPro" id="IPR006674">
    <property type="entry name" value="HD_domain"/>
</dbReference>
<accession>A0A7C3F614</accession>
<dbReference type="SUPFAM" id="SSF109604">
    <property type="entry name" value="HD-domain/PDEase-like"/>
    <property type="match status" value="1"/>
</dbReference>
<dbReference type="InterPro" id="IPR045509">
    <property type="entry name" value="HD_assoc_2"/>
</dbReference>
<dbReference type="GO" id="GO:0008832">
    <property type="term" value="F:dGTPase activity"/>
    <property type="evidence" value="ECO:0007669"/>
    <property type="project" value="TreeGrafter"/>
</dbReference>
<gene>
    <name evidence="2" type="ORF">ENS19_05290</name>
</gene>
<dbReference type="InterPro" id="IPR003607">
    <property type="entry name" value="HD/PDEase_dom"/>
</dbReference>
<proteinExistence type="predicted"/>
<dbReference type="Pfam" id="PF01966">
    <property type="entry name" value="HD"/>
    <property type="match status" value="1"/>
</dbReference>
<comment type="caution">
    <text evidence="2">The sequence shown here is derived from an EMBL/GenBank/DDBJ whole genome shotgun (WGS) entry which is preliminary data.</text>
</comment>
<protein>
    <submittedName>
        <fullName evidence="2">HD domain-containing protein</fullName>
    </submittedName>
</protein>
<feature type="domain" description="HD" evidence="1">
    <location>
        <begin position="54"/>
        <end position="172"/>
    </location>
</feature>
<dbReference type="PROSITE" id="PS51831">
    <property type="entry name" value="HD"/>
    <property type="match status" value="1"/>
</dbReference>
<dbReference type="Gene3D" id="1.10.3210.10">
    <property type="entry name" value="Hypothetical protein af1432"/>
    <property type="match status" value="1"/>
</dbReference>
<dbReference type="PANTHER" id="PTHR11373">
    <property type="entry name" value="DEOXYNUCLEOSIDE TRIPHOSPHATE TRIPHOSPHOHYDROLASE"/>
    <property type="match status" value="1"/>
</dbReference>
<dbReference type="SMART" id="SM00471">
    <property type="entry name" value="HDc"/>
    <property type="match status" value="1"/>
</dbReference>
<evidence type="ECO:0000259" key="1">
    <source>
        <dbReference type="PROSITE" id="PS51831"/>
    </source>
</evidence>
<sequence>MERDWGMIKDPIFGYVRVSAIEREALDTLPLQRLRRVKQLVFADYVYPGANHTRFEHSLGVMHLAGLLGRSLPIGMGDADVQRIRLAGLFHDLGHGPFSHTFEQLLMRKLNKTHEDLTPWIIKGTELGDILSRNGMEAADIAELAVGRAQNERQFMNQIISSAVDADKMDFLVRDTHHTGAEYGKVDIYRLIYTMDVADEALAVDSSSLATLEAFLIARLESFRAIYYHKTARAGQLMLVKAMEAADEELGITAFKTPEEYLEMDDYSLWSRLKGCRASGGIMRDLERRRLLKCAYEREVQAEDKSVTSLFSIDSVRRQVEEEIASTAGIPPSSVYIDTPSLPSIPYFQKLSVDPMEIPVIDREGGSPRVFKATKLSRTIEVLKGFVNIVRVYTNANDRERVRGACERVLGKLPESVRVSY</sequence>
<name>A0A7C3F614_9CREN</name>
<reference evidence="2" key="1">
    <citation type="journal article" date="2020" name="mSystems">
        <title>Genome- and Community-Level Interaction Insights into Carbon Utilization and Element Cycling Functions of Hydrothermarchaeota in Hydrothermal Sediment.</title>
        <authorList>
            <person name="Zhou Z."/>
            <person name="Liu Y."/>
            <person name="Xu W."/>
            <person name="Pan J."/>
            <person name="Luo Z.H."/>
            <person name="Li M."/>
        </authorList>
    </citation>
    <scope>NUCLEOTIDE SEQUENCE [LARGE SCALE GENOMIC DNA]</scope>
    <source>
        <strain evidence="2">SpSt-468</strain>
    </source>
</reference>
<dbReference type="CDD" id="cd00077">
    <property type="entry name" value="HDc"/>
    <property type="match status" value="1"/>
</dbReference>
<dbReference type="PANTHER" id="PTHR11373:SF4">
    <property type="entry name" value="DEOXYNUCLEOSIDE TRIPHOSPHATE TRIPHOSPHOHYDROLASE SAMHD1"/>
    <property type="match status" value="1"/>
</dbReference>
<dbReference type="InterPro" id="IPR050135">
    <property type="entry name" value="dGTPase-like"/>
</dbReference>
<dbReference type="AlphaFoldDB" id="A0A7C3F614"/>